<comment type="caution">
    <text evidence="1">The sequence shown here is derived from an EMBL/GenBank/DDBJ whole genome shotgun (WGS) entry which is preliminary data.</text>
</comment>
<reference evidence="1 2" key="1">
    <citation type="submission" date="2015-01" db="EMBL/GenBank/DDBJ databases">
        <title>Evolution of Trichinella species and genotypes.</title>
        <authorList>
            <person name="Korhonen P.K."/>
            <person name="Edoardo P."/>
            <person name="Giuseppe L.R."/>
            <person name="Gasser R.B."/>
        </authorList>
    </citation>
    <scope>NUCLEOTIDE SEQUENCE [LARGE SCALE GENOMIC DNA]</scope>
    <source>
        <strain evidence="1">ISS470</strain>
    </source>
</reference>
<keyword evidence="2" id="KW-1185">Reference proteome</keyword>
<dbReference type="EMBL" id="JYDT01000026">
    <property type="protein sequence ID" value="KRY89955.1"/>
    <property type="molecule type" value="Genomic_DNA"/>
</dbReference>
<gene>
    <name evidence="1" type="ORF">T4D_14170</name>
</gene>
<name>A0A0V1FXA1_TRIPS</name>
<evidence type="ECO:0000313" key="1">
    <source>
        <dbReference type="EMBL" id="KRY89955.1"/>
    </source>
</evidence>
<evidence type="ECO:0000313" key="2">
    <source>
        <dbReference type="Proteomes" id="UP000054995"/>
    </source>
</evidence>
<protein>
    <submittedName>
        <fullName evidence="1">Uncharacterized protein</fullName>
    </submittedName>
</protein>
<dbReference type="Proteomes" id="UP000054995">
    <property type="component" value="Unassembled WGS sequence"/>
</dbReference>
<proteinExistence type="predicted"/>
<accession>A0A0V1FXA1</accession>
<sequence>MPDVLIPWRRLVVSLLWDILKFEDNIIEVISLSILVKVALLRLVSKAVLDEADFRTVLCEIEARLNTRFTTFLGWRELEGSATVSRNPRDWNRIITSSLGGETLIRTCVGVVVTSRNSWKDADRLQVGDLILIAEENCSRALWPMIVESPISYNLRLMRLPASTVSDNDWMPSVASREDYGSGNND</sequence>
<organism evidence="1 2">
    <name type="scientific">Trichinella pseudospiralis</name>
    <name type="common">Parasitic roundworm</name>
    <dbReference type="NCBI Taxonomy" id="6337"/>
    <lineage>
        <taxon>Eukaryota</taxon>
        <taxon>Metazoa</taxon>
        <taxon>Ecdysozoa</taxon>
        <taxon>Nematoda</taxon>
        <taxon>Enoplea</taxon>
        <taxon>Dorylaimia</taxon>
        <taxon>Trichinellida</taxon>
        <taxon>Trichinellidae</taxon>
        <taxon>Trichinella</taxon>
    </lineage>
</organism>